<dbReference type="AlphaFoldDB" id="A0A0A9HQR5"/>
<dbReference type="PANTHER" id="PTHR23155:SF1128">
    <property type="entry name" value="OS03G0849500 PROTEIN"/>
    <property type="match status" value="1"/>
</dbReference>
<dbReference type="InterPro" id="IPR036388">
    <property type="entry name" value="WH-like_DNA-bd_sf"/>
</dbReference>
<accession>A0A0A9HQR5</accession>
<proteinExistence type="predicted"/>
<dbReference type="Pfam" id="PF23559">
    <property type="entry name" value="WHD_DRP"/>
    <property type="match status" value="1"/>
</dbReference>
<evidence type="ECO:0000259" key="1">
    <source>
        <dbReference type="Pfam" id="PF23559"/>
    </source>
</evidence>
<reference evidence="2" key="1">
    <citation type="submission" date="2014-09" db="EMBL/GenBank/DDBJ databases">
        <authorList>
            <person name="Magalhaes I.L.F."/>
            <person name="Oliveira U."/>
            <person name="Santos F.R."/>
            <person name="Vidigal T.H.D.A."/>
            <person name="Brescovit A.D."/>
            <person name="Santos A.J."/>
        </authorList>
    </citation>
    <scope>NUCLEOTIDE SEQUENCE</scope>
    <source>
        <tissue evidence="2">Shoot tissue taken approximately 20 cm above the soil surface</tissue>
    </source>
</reference>
<sequence>MKQCFAFCAVFPKDYDIYVDMLIQLWMANGFIPEQQEVQPEKIGKHIFNEFASRSFFGAVAKGGKADPRACRAHGDSYLHAHGDGCP</sequence>
<dbReference type="EMBL" id="GBRH01159747">
    <property type="protein sequence ID" value="JAE38149.1"/>
    <property type="molecule type" value="Transcribed_RNA"/>
</dbReference>
<dbReference type="InterPro" id="IPR058922">
    <property type="entry name" value="WHD_DRP"/>
</dbReference>
<reference evidence="2" key="2">
    <citation type="journal article" date="2015" name="Data Brief">
        <title>Shoot transcriptome of the giant reed, Arundo donax.</title>
        <authorList>
            <person name="Barrero R.A."/>
            <person name="Guerrero F.D."/>
            <person name="Moolhuijzen P."/>
            <person name="Goolsby J.A."/>
            <person name="Tidwell J."/>
            <person name="Bellgard S.E."/>
            <person name="Bellgard M.I."/>
        </authorList>
    </citation>
    <scope>NUCLEOTIDE SEQUENCE</scope>
    <source>
        <tissue evidence="2">Shoot tissue taken approximately 20 cm above the soil surface</tissue>
    </source>
</reference>
<protein>
    <recommendedName>
        <fullName evidence="1">Disease resistance protein winged helix domain-containing protein</fullName>
    </recommendedName>
</protein>
<name>A0A0A9HQR5_ARUDO</name>
<feature type="domain" description="Disease resistance protein winged helix" evidence="1">
    <location>
        <begin position="10"/>
        <end position="74"/>
    </location>
</feature>
<dbReference type="InterPro" id="IPR044974">
    <property type="entry name" value="Disease_R_plants"/>
</dbReference>
<organism evidence="2">
    <name type="scientific">Arundo donax</name>
    <name type="common">Giant reed</name>
    <name type="synonym">Donax arundinaceus</name>
    <dbReference type="NCBI Taxonomy" id="35708"/>
    <lineage>
        <taxon>Eukaryota</taxon>
        <taxon>Viridiplantae</taxon>
        <taxon>Streptophyta</taxon>
        <taxon>Embryophyta</taxon>
        <taxon>Tracheophyta</taxon>
        <taxon>Spermatophyta</taxon>
        <taxon>Magnoliopsida</taxon>
        <taxon>Liliopsida</taxon>
        <taxon>Poales</taxon>
        <taxon>Poaceae</taxon>
        <taxon>PACMAD clade</taxon>
        <taxon>Arundinoideae</taxon>
        <taxon>Arundineae</taxon>
        <taxon>Arundo</taxon>
    </lineage>
</organism>
<dbReference type="GO" id="GO:0098542">
    <property type="term" value="P:defense response to other organism"/>
    <property type="evidence" value="ECO:0007669"/>
    <property type="project" value="TreeGrafter"/>
</dbReference>
<dbReference type="Gene3D" id="1.10.10.10">
    <property type="entry name" value="Winged helix-like DNA-binding domain superfamily/Winged helix DNA-binding domain"/>
    <property type="match status" value="1"/>
</dbReference>
<dbReference type="PANTHER" id="PTHR23155">
    <property type="entry name" value="DISEASE RESISTANCE PROTEIN RP"/>
    <property type="match status" value="1"/>
</dbReference>
<evidence type="ECO:0000313" key="2">
    <source>
        <dbReference type="EMBL" id="JAE38149.1"/>
    </source>
</evidence>